<name>A0A328XY92_9GAMM</name>
<evidence type="ECO:0000313" key="1">
    <source>
        <dbReference type="EMBL" id="RAR60827.1"/>
    </source>
</evidence>
<evidence type="ECO:0000313" key="2">
    <source>
        <dbReference type="Proteomes" id="UP000249700"/>
    </source>
</evidence>
<proteinExistence type="predicted"/>
<dbReference type="EMBL" id="QLSX01000006">
    <property type="protein sequence ID" value="RAR60827.1"/>
    <property type="molecule type" value="Genomic_DNA"/>
</dbReference>
<gene>
    <name evidence="1" type="ORF">BCL93_10632</name>
</gene>
<sequence>MAAMLLAGCASGPPRLPDHANLPAAACQWTAPEAGSFDYLRRVIAALEADDFVIVESEARLGLVTAQRSRILAGYGMPGYQPLPFGLSGFFGLGGGHHSAGMAINLNRSFGDDPTQVERVSVLARDAQVKTTRDIQVVEADGRLRSGRVVASDEFCRALHEAIDRLSDLQPSGFQPPDFRPEERTP</sequence>
<dbReference type="OrthoDB" id="6182822at2"/>
<comment type="caution">
    <text evidence="1">The sequence shown here is derived from an EMBL/GenBank/DDBJ whole genome shotgun (WGS) entry which is preliminary data.</text>
</comment>
<dbReference type="RefSeq" id="WP_146742481.1">
    <property type="nucleotide sequence ID" value="NZ_QLSX01000006.1"/>
</dbReference>
<organism evidence="1 2">
    <name type="scientific">Onishia taeanensis</name>
    <dbReference type="NCBI Taxonomy" id="284577"/>
    <lineage>
        <taxon>Bacteria</taxon>
        <taxon>Pseudomonadati</taxon>
        <taxon>Pseudomonadota</taxon>
        <taxon>Gammaproteobacteria</taxon>
        <taxon>Oceanospirillales</taxon>
        <taxon>Halomonadaceae</taxon>
        <taxon>Onishia</taxon>
    </lineage>
</organism>
<dbReference type="Proteomes" id="UP000249700">
    <property type="component" value="Unassembled WGS sequence"/>
</dbReference>
<reference evidence="1 2" key="1">
    <citation type="submission" date="2018-06" db="EMBL/GenBank/DDBJ databases">
        <title>Comparative analysis of microorganisms from saline springs in Andes Mountain Range, Colombia.</title>
        <authorList>
            <person name="Rubin E."/>
        </authorList>
    </citation>
    <scope>NUCLEOTIDE SEQUENCE [LARGE SCALE GENOMIC DNA]</scope>
    <source>
        <strain evidence="1 2">USBA-857</strain>
    </source>
</reference>
<dbReference type="AlphaFoldDB" id="A0A328XY92"/>
<accession>A0A328XY92</accession>
<protein>
    <submittedName>
        <fullName evidence="1">Uncharacterized protein</fullName>
    </submittedName>
</protein>